<dbReference type="STRING" id="77020.A0A0M9VMW1"/>
<dbReference type="PROSITE" id="PS50010">
    <property type="entry name" value="DH_2"/>
    <property type="match status" value="1"/>
</dbReference>
<dbReference type="PANTHER" id="PTHR12673:SF270">
    <property type="entry name" value="FYVE-TYPE DOMAIN-CONTAINING PROTEIN"/>
    <property type="match status" value="1"/>
</dbReference>
<feature type="region of interest" description="Disordered" evidence="2">
    <location>
        <begin position="719"/>
        <end position="864"/>
    </location>
</feature>
<gene>
    <name evidence="4" type="ORF">Malapachy_0371</name>
</gene>
<dbReference type="SMART" id="SM00325">
    <property type="entry name" value="RhoGEF"/>
    <property type="match status" value="1"/>
</dbReference>
<feature type="coiled-coil region" evidence="1">
    <location>
        <begin position="1111"/>
        <end position="1138"/>
    </location>
</feature>
<organism evidence="4 5">
    <name type="scientific">Malassezia pachydermatis</name>
    <dbReference type="NCBI Taxonomy" id="77020"/>
    <lineage>
        <taxon>Eukaryota</taxon>
        <taxon>Fungi</taxon>
        <taxon>Dikarya</taxon>
        <taxon>Basidiomycota</taxon>
        <taxon>Ustilaginomycotina</taxon>
        <taxon>Malasseziomycetes</taxon>
        <taxon>Malasseziales</taxon>
        <taxon>Malasseziaceae</taxon>
        <taxon>Malassezia</taxon>
    </lineage>
</organism>
<evidence type="ECO:0000313" key="4">
    <source>
        <dbReference type="EMBL" id="KOS12649.1"/>
    </source>
</evidence>
<dbReference type="GO" id="GO:0005737">
    <property type="term" value="C:cytoplasm"/>
    <property type="evidence" value="ECO:0007669"/>
    <property type="project" value="TreeGrafter"/>
</dbReference>
<dbReference type="AlphaFoldDB" id="A0A0M9VMW1"/>
<feature type="compositionally biased region" description="Low complexity" evidence="2">
    <location>
        <begin position="789"/>
        <end position="820"/>
    </location>
</feature>
<dbReference type="Pfam" id="PF00621">
    <property type="entry name" value="RhoGEF"/>
    <property type="match status" value="1"/>
</dbReference>
<accession>A0A0M9VMW1</accession>
<name>A0A0M9VMW1_9BASI</name>
<dbReference type="PANTHER" id="PTHR12673">
    <property type="entry name" value="FACIOGENITAL DYSPLASIA PROTEIN"/>
    <property type="match status" value="1"/>
</dbReference>
<keyword evidence="5" id="KW-1185">Reference proteome</keyword>
<evidence type="ECO:0000313" key="5">
    <source>
        <dbReference type="Proteomes" id="UP000037751"/>
    </source>
</evidence>
<evidence type="ECO:0000259" key="3">
    <source>
        <dbReference type="PROSITE" id="PS50010"/>
    </source>
</evidence>
<dbReference type="EMBL" id="LGAV01000010">
    <property type="protein sequence ID" value="KOS12649.1"/>
    <property type="molecule type" value="Genomic_DNA"/>
</dbReference>
<feature type="domain" description="DH" evidence="3">
    <location>
        <begin position="90"/>
        <end position="267"/>
    </location>
</feature>
<dbReference type="GeneID" id="28726767"/>
<dbReference type="OrthoDB" id="245697at2759"/>
<dbReference type="InterPro" id="IPR051092">
    <property type="entry name" value="FYVE_RhoGEF_PH"/>
</dbReference>
<feature type="region of interest" description="Disordered" evidence="2">
    <location>
        <begin position="630"/>
        <end position="683"/>
    </location>
</feature>
<dbReference type="VEuPathDB" id="FungiDB:Malapachy_0371"/>
<sequence>MSMDAARSRHGMPKGPLVSYLCDVVLNDLAKSQVPRLEVLLHQLGQQVYASSHPDEDKKAGLTGLRGEPSPVVSETASVFSNGDVKVTKALEYALAELMTTERSYVARLEALYNRYATPLLQLAKDKDTQIIPSKEAEAIFSNVGDILAANKMMLVELEVEYEQGPQQLASVVGDILLRNMHMFDCYVAYSAHFERAQHTYNQMLKHRGFREYIERTQHSTHDLGNAGLRELMIEPMQRIPRYQLLISNLLKHYPTESTQAQQLQDASAVATIIASRRLSEGERQAAVLWSCQRTINRFPPELSSPGRELLGCIDVDEPTSETAPSKVFTTLGSVLGRRSRSSLALLVFTDVLVLVQRHSRTPTHLLLGVHDPDALAERMRTSYQSAPTQSKRSDLTFAGMVDLMDVCATSETSRELQFVFERTLRGSNNKVLLRRFVDAMPDTDGSHIALFLECLWRAQAVHRARGTSLAVRESTSISACGPLTMFWTLYTRSQYQRLEAKERLLLYIGATDSRLLETYKRSNEICVALDLKDEVDACTVTISRDWGIKTRRALCSLRDVPRVCADLLVLPTIPPLPEAPAPTPAALVPTKAALPRSKPLRGERRAVPGVHRARSLVSDRIRASIQSSLEAMQESERQSSTALAATRKRSGPLADVSNVESPKRRAVRGASHGSENVAMHETPLADKKADALTDDAAMSEVGTPTRKSHTQLSMYADDTLDLPNPFHDQSAVSHPSPILPEPAKPGEEDDEMPDVRAAADASLATKSDGADVSAATHSTADAARPDEAAAAAAQSMAEDEMSTSTSTSSATATATATATVPEDVDAMDERASLADSAPTTPSEAAEAEAEADEVPPAVPGKDTAKLRDYQVTEEEMQAMLRPLLEHIQVAPRQQPIVHAGLGPTTEPKQAEIVPAPLDISYGALSTVPEEDGQNVATSDLDRSLRVRVPMPSEDVSLLPDTRENVGMREAIKHLNHQITLLRRYRPAKQTAEWAQDWAQFKQAVKQLNYSWTDMERAYEDNQMELASLRLAQPEHDDRVHLTREEYTDIQDQLNAILPLRLQIQKLTKRCMSLKELEKDARRENAELYHVFNEELGKLYQHSFRPAHDEIELLRKELIEAKEEISALRTENRALRLHNVMGDS</sequence>
<dbReference type="GO" id="GO:0005085">
    <property type="term" value="F:guanyl-nucleotide exchange factor activity"/>
    <property type="evidence" value="ECO:0007669"/>
    <property type="project" value="InterPro"/>
</dbReference>
<dbReference type="InterPro" id="IPR000219">
    <property type="entry name" value="DH_dom"/>
</dbReference>
<dbReference type="Proteomes" id="UP000037751">
    <property type="component" value="Unassembled WGS sequence"/>
</dbReference>
<keyword evidence="1" id="KW-0175">Coiled coil</keyword>
<dbReference type="SUPFAM" id="SSF48065">
    <property type="entry name" value="DBL homology domain (DH-domain)"/>
    <property type="match status" value="1"/>
</dbReference>
<dbReference type="CDD" id="cd00160">
    <property type="entry name" value="RhoGEF"/>
    <property type="match status" value="1"/>
</dbReference>
<dbReference type="InterPro" id="IPR035899">
    <property type="entry name" value="DBL_dom_sf"/>
</dbReference>
<proteinExistence type="predicted"/>
<comment type="caution">
    <text evidence="4">The sequence shown here is derived from an EMBL/GenBank/DDBJ whole genome shotgun (WGS) entry which is preliminary data.</text>
</comment>
<protein>
    <submittedName>
        <fullName evidence="4">Rho guanine nucleotide exchange factor gef2</fullName>
    </submittedName>
</protein>
<dbReference type="Gene3D" id="1.20.900.10">
    <property type="entry name" value="Dbl homology (DH) domain"/>
    <property type="match status" value="1"/>
</dbReference>
<reference evidence="4 5" key="1">
    <citation type="submission" date="2015-07" db="EMBL/GenBank/DDBJ databases">
        <title>Draft Genome Sequence of Malassezia furfur CBS1878 and Malassezia pachydermatis CBS1879.</title>
        <authorList>
            <person name="Triana S."/>
            <person name="Ohm R."/>
            <person name="Gonzalez A."/>
            <person name="DeCock H."/>
            <person name="Restrepo S."/>
            <person name="Celis A."/>
        </authorList>
    </citation>
    <scope>NUCLEOTIDE SEQUENCE [LARGE SCALE GENOMIC DNA]</scope>
    <source>
        <strain evidence="4 5">CBS 1879</strain>
    </source>
</reference>
<evidence type="ECO:0000256" key="1">
    <source>
        <dbReference type="SAM" id="Coils"/>
    </source>
</evidence>
<dbReference type="RefSeq" id="XP_017990281.1">
    <property type="nucleotide sequence ID" value="XM_018134892.1"/>
</dbReference>
<evidence type="ECO:0000256" key="2">
    <source>
        <dbReference type="SAM" id="MobiDB-lite"/>
    </source>
</evidence>